<dbReference type="InterPro" id="IPR009056">
    <property type="entry name" value="Cyt_c-like_dom"/>
</dbReference>
<reference evidence="8" key="1">
    <citation type="journal article" date="2019" name="Int. J. Syst. Evol. Microbiol.">
        <title>The Global Catalogue of Microorganisms (GCM) 10K type strain sequencing project: providing services to taxonomists for standard genome sequencing and annotation.</title>
        <authorList>
            <consortium name="The Broad Institute Genomics Platform"/>
            <consortium name="The Broad Institute Genome Sequencing Center for Infectious Disease"/>
            <person name="Wu L."/>
            <person name="Ma J."/>
        </authorList>
    </citation>
    <scope>NUCLEOTIDE SEQUENCE [LARGE SCALE GENOMIC DNA]</scope>
    <source>
        <strain evidence="8">TBRC 5781</strain>
    </source>
</reference>
<evidence type="ECO:0000313" key="7">
    <source>
        <dbReference type="EMBL" id="MFC3968880.1"/>
    </source>
</evidence>
<evidence type="ECO:0000259" key="6">
    <source>
        <dbReference type="PROSITE" id="PS51007"/>
    </source>
</evidence>
<keyword evidence="1 4" id="KW-0349">Heme</keyword>
<evidence type="ECO:0000256" key="3">
    <source>
        <dbReference type="ARBA" id="ARBA00023004"/>
    </source>
</evidence>
<dbReference type="PANTHER" id="PTHR30600">
    <property type="entry name" value="CYTOCHROME C PEROXIDASE-RELATED"/>
    <property type="match status" value="1"/>
</dbReference>
<keyword evidence="7" id="KW-0575">Peroxidase</keyword>
<keyword evidence="2 4" id="KW-0479">Metal-binding</keyword>
<feature type="domain" description="Cytochrome c" evidence="6">
    <location>
        <begin position="331"/>
        <end position="593"/>
    </location>
</feature>
<evidence type="ECO:0000256" key="4">
    <source>
        <dbReference type="PROSITE-ProRule" id="PRU00433"/>
    </source>
</evidence>
<dbReference type="Gene3D" id="1.10.760.10">
    <property type="entry name" value="Cytochrome c-like domain"/>
    <property type="match status" value="1"/>
</dbReference>
<gene>
    <name evidence="7" type="ORF">ACFOVS_12205</name>
</gene>
<organism evidence="7 8">
    <name type="scientific">Rhizobium lemnae</name>
    <dbReference type="NCBI Taxonomy" id="1214924"/>
    <lineage>
        <taxon>Bacteria</taxon>
        <taxon>Pseudomonadati</taxon>
        <taxon>Pseudomonadota</taxon>
        <taxon>Alphaproteobacteria</taxon>
        <taxon>Hyphomicrobiales</taxon>
        <taxon>Rhizobiaceae</taxon>
        <taxon>Rhizobium/Agrobacterium group</taxon>
        <taxon>Rhizobium</taxon>
    </lineage>
</organism>
<dbReference type="RefSeq" id="WP_247259214.1">
    <property type="nucleotide sequence ID" value="NZ_JALJQZ010000001.1"/>
</dbReference>
<dbReference type="InterPro" id="IPR051395">
    <property type="entry name" value="Cytochrome_c_Peroxidase/MauG"/>
</dbReference>
<keyword evidence="8" id="KW-1185">Reference proteome</keyword>
<evidence type="ECO:0000256" key="2">
    <source>
        <dbReference type="ARBA" id="ARBA00022723"/>
    </source>
</evidence>
<evidence type="ECO:0000313" key="8">
    <source>
        <dbReference type="Proteomes" id="UP001595697"/>
    </source>
</evidence>
<dbReference type="NCBIfam" id="NF040606">
    <property type="entry name" value="CytoC_perox"/>
    <property type="match status" value="1"/>
</dbReference>
<keyword evidence="7" id="KW-0560">Oxidoreductase</keyword>
<dbReference type="InterPro" id="IPR036909">
    <property type="entry name" value="Cyt_c-like_dom_sf"/>
</dbReference>
<comment type="caution">
    <text evidence="7">The sequence shown here is derived from an EMBL/GenBank/DDBJ whole genome shotgun (WGS) entry which is preliminary data.</text>
</comment>
<dbReference type="Pfam" id="PF21419">
    <property type="entry name" value="RoxA-like_Cyt-c"/>
    <property type="match status" value="1"/>
</dbReference>
<dbReference type="InterPro" id="IPR047758">
    <property type="entry name" value="CytoC_perox"/>
</dbReference>
<dbReference type="PANTHER" id="PTHR30600:SF9">
    <property type="entry name" value="BLR7738 PROTEIN"/>
    <property type="match status" value="1"/>
</dbReference>
<evidence type="ECO:0000256" key="1">
    <source>
        <dbReference type="ARBA" id="ARBA00022617"/>
    </source>
</evidence>
<dbReference type="GO" id="GO:0004601">
    <property type="term" value="F:peroxidase activity"/>
    <property type="evidence" value="ECO:0007669"/>
    <property type="project" value="UniProtKB-KW"/>
</dbReference>
<dbReference type="SUPFAM" id="SSF46626">
    <property type="entry name" value="Cytochrome c"/>
    <property type="match status" value="1"/>
</dbReference>
<protein>
    <submittedName>
        <fullName evidence="7">Di-heme-cytochrome C peroxidase</fullName>
    </submittedName>
</protein>
<sequence>MTSIFMRGAVLALGLFCVASHPVSAQEIVYADQGSDWNATTRTLYYTQDQGSRLIALSWMQALKQPDGTSFLADGLQRYGYLPMNGPSQGLPVGFPVTGAAPQQMVGMTCSACHTREIAVSGTRYRIDGGPALVNFHGLMVDLNTAAQAVATNAAAFDSFAKEVLGTQYKDPNSLSWLKTEFTLWAQRFDAIVKNGVPHENWGVGRLDAVGMIFNRLTGLDIGPPPSNLLVANIQPADAPVRYPFLWNAAIQDKTQWPGFAENGSDILGLARNVGEVYGVFGEFAPKKEKWSLLGYDYLAGNSVNFSGLSTLEGLIKKMGPPKFPFPVNQKLAEKGKAVFNQPGNNGCADCHGIKPGQPRLLNSTWATPLLDVGTDSRQYDILNWTAETGVMEGARIPFAHDTLGKTASSLDILTVSVANSILQYYGSKLFDLREDAQTLLAAAPSVLGDMADLPEARLPGTLQELKLAFPKSRGDNQKLMTARATDGSTNFKYESRVLQGIWATAPYLHNGSVPTLEDLLKPAAQRPTQFAVGRDYDIKKVGLAATQTGLQSTTVTTGCDQRNSGNSRCGHEFGTALPDSDKQALLEYLKTL</sequence>
<keyword evidence="5" id="KW-0732">Signal</keyword>
<feature type="signal peptide" evidence="5">
    <location>
        <begin position="1"/>
        <end position="25"/>
    </location>
</feature>
<evidence type="ECO:0000256" key="5">
    <source>
        <dbReference type="SAM" id="SignalP"/>
    </source>
</evidence>
<keyword evidence="3 4" id="KW-0408">Iron</keyword>
<name>A0ABV8E8Q0_9HYPH</name>
<proteinExistence type="predicted"/>
<accession>A0ABV8E8Q0</accession>
<dbReference type="EMBL" id="JBHSBD010000052">
    <property type="protein sequence ID" value="MFC3968880.1"/>
    <property type="molecule type" value="Genomic_DNA"/>
</dbReference>
<dbReference type="PROSITE" id="PS51007">
    <property type="entry name" value="CYTC"/>
    <property type="match status" value="1"/>
</dbReference>
<feature type="chain" id="PRO_5045809523" evidence="5">
    <location>
        <begin position="26"/>
        <end position="593"/>
    </location>
</feature>
<dbReference type="Proteomes" id="UP001595697">
    <property type="component" value="Unassembled WGS sequence"/>
</dbReference>